<keyword evidence="6" id="KW-1185">Reference proteome</keyword>
<dbReference type="Gene3D" id="3.40.50.2000">
    <property type="entry name" value="Glycogen Phosphorylase B"/>
    <property type="match status" value="2"/>
</dbReference>
<proteinExistence type="inferred from homology"/>
<evidence type="ECO:0000313" key="7">
    <source>
        <dbReference type="RefSeq" id="XP_048322280.2"/>
    </source>
</evidence>
<dbReference type="RefSeq" id="XP_048322280.2">
    <property type="nucleotide sequence ID" value="XM_048466323.2"/>
</dbReference>
<dbReference type="PROSITE" id="PS00375">
    <property type="entry name" value="UDPGT"/>
    <property type="match status" value="1"/>
</dbReference>
<evidence type="ECO:0000256" key="1">
    <source>
        <dbReference type="ARBA" id="ARBA00009995"/>
    </source>
</evidence>
<evidence type="ECO:0000256" key="3">
    <source>
        <dbReference type="ARBA" id="ARBA00022679"/>
    </source>
</evidence>
<dbReference type="PANTHER" id="PTHR48047:SF45">
    <property type="entry name" value="SCOPOLETIN GLUCOSYLTRANSFERASE-LIKE"/>
    <property type="match status" value="1"/>
</dbReference>
<evidence type="ECO:0000256" key="2">
    <source>
        <dbReference type="ARBA" id="ARBA00022676"/>
    </source>
</evidence>
<protein>
    <recommendedName>
        <fullName evidence="5">Glycosyltransferase</fullName>
        <ecNumber evidence="5">2.4.1.-</ecNumber>
    </recommendedName>
</protein>
<dbReference type="Pfam" id="PF00201">
    <property type="entry name" value="UDPGT"/>
    <property type="match status" value="1"/>
</dbReference>
<dbReference type="GeneID" id="125419820"/>
<gene>
    <name evidence="7" type="primary">LOC125419820</name>
</gene>
<dbReference type="InterPro" id="IPR002213">
    <property type="entry name" value="UDP_glucos_trans"/>
</dbReference>
<keyword evidence="3 4" id="KW-0808">Transferase</keyword>
<dbReference type="EC" id="2.4.1.-" evidence="5"/>
<reference evidence="7" key="1">
    <citation type="submission" date="2025-08" db="UniProtKB">
        <authorList>
            <consortium name="RefSeq"/>
        </authorList>
    </citation>
    <scope>IDENTIFICATION</scope>
    <source>
        <tissue evidence="7">Seedling</tissue>
    </source>
</reference>
<comment type="similarity">
    <text evidence="1 4">Belongs to the UDP-glycosyltransferase family.</text>
</comment>
<dbReference type="CDD" id="cd03784">
    <property type="entry name" value="GT1_Gtf-like"/>
    <property type="match status" value="1"/>
</dbReference>
<evidence type="ECO:0000256" key="4">
    <source>
        <dbReference type="RuleBase" id="RU003718"/>
    </source>
</evidence>
<dbReference type="SUPFAM" id="SSF53756">
    <property type="entry name" value="UDP-Glycosyltransferase/glycogen phosphorylase"/>
    <property type="match status" value="1"/>
</dbReference>
<accession>A0ABM3I7K7</accession>
<dbReference type="InterPro" id="IPR035595">
    <property type="entry name" value="UDP_glycos_trans_CS"/>
</dbReference>
<name>A0ABM3I7K7_ZIZJJ</name>
<dbReference type="Proteomes" id="UP001652623">
    <property type="component" value="Chromosome 9"/>
</dbReference>
<dbReference type="PANTHER" id="PTHR48047">
    <property type="entry name" value="GLYCOSYLTRANSFERASE"/>
    <property type="match status" value="1"/>
</dbReference>
<evidence type="ECO:0000313" key="6">
    <source>
        <dbReference type="Proteomes" id="UP001652623"/>
    </source>
</evidence>
<keyword evidence="2 4" id="KW-0328">Glycosyltransferase</keyword>
<organism evidence="6 7">
    <name type="scientific">Ziziphus jujuba</name>
    <name type="common">Chinese jujube</name>
    <name type="synonym">Ziziphus sativa</name>
    <dbReference type="NCBI Taxonomy" id="326968"/>
    <lineage>
        <taxon>Eukaryota</taxon>
        <taxon>Viridiplantae</taxon>
        <taxon>Streptophyta</taxon>
        <taxon>Embryophyta</taxon>
        <taxon>Tracheophyta</taxon>
        <taxon>Spermatophyta</taxon>
        <taxon>Magnoliopsida</taxon>
        <taxon>eudicotyledons</taxon>
        <taxon>Gunneridae</taxon>
        <taxon>Pentapetalae</taxon>
        <taxon>rosids</taxon>
        <taxon>fabids</taxon>
        <taxon>Rosales</taxon>
        <taxon>Rhamnaceae</taxon>
        <taxon>Paliureae</taxon>
        <taxon>Ziziphus</taxon>
    </lineage>
</organism>
<sequence length="485" mass="54878">MEKTQQLHIFFFPFMAQGHIIPTIDMVKLFASRGHKATIITTPYYVLLLSKTIQKTSVYGSLINVLTLEFPCAENGLPQWCQSLDMASTPDLLSKFFKATTTLGTKLDQLLQQHRPDCLVADMLFPWATDVAARYGIPRLIFHGTCFFALCATVCVYRYAPHKDVTSDCDPFLIPNLPGEISLTRSQLPDFDTDDVETQFVKLFREINETNERSYGVLVNSFYELERVYADHYRKGLGFKSWHIGPLFLYNKMDEEDRANRGMEPSIDEHECMNWLNSKKPNSVIYVCFGSLADFDDAQLLEIAHGLEASGQEFIWVVKKGKHEGVKAEWLPVGFEKRMEGKGLIIRGWAPQMLILQHEAMGGFVTHCGWNSTLEGICAGLPMVTWPVLADQFYNEKLITQILGIGVSIDNRRWSMFMVDCMKREATENAVSRLMVGEEAEEMRSRARALGEMAKGAVEEGGSSCSDLNALIEELKQRKMVPDSS</sequence>
<evidence type="ECO:0000256" key="5">
    <source>
        <dbReference type="RuleBase" id="RU362057"/>
    </source>
</evidence>